<comment type="caution">
    <text evidence="3">The sequence shown here is derived from an EMBL/GenBank/DDBJ whole genome shotgun (WGS) entry which is preliminary data.</text>
</comment>
<dbReference type="Gramene" id="Psat06G0650600-T3">
    <property type="protein sequence ID" value="KAI5402059.1"/>
    <property type="gene ID" value="KIW84_066506"/>
</dbReference>
<comment type="subcellular location">
    <subcellularLocation>
        <location evidence="1">Endomembrane system</location>
    </subcellularLocation>
</comment>
<reference evidence="3 4" key="1">
    <citation type="journal article" date="2022" name="Nat. Genet.">
        <title>Improved pea reference genome and pan-genome highlight genomic features and evolutionary characteristics.</title>
        <authorList>
            <person name="Yang T."/>
            <person name="Liu R."/>
            <person name="Luo Y."/>
            <person name="Hu S."/>
            <person name="Wang D."/>
            <person name="Wang C."/>
            <person name="Pandey M.K."/>
            <person name="Ge S."/>
            <person name="Xu Q."/>
            <person name="Li N."/>
            <person name="Li G."/>
            <person name="Huang Y."/>
            <person name="Saxena R.K."/>
            <person name="Ji Y."/>
            <person name="Li M."/>
            <person name="Yan X."/>
            <person name="He Y."/>
            <person name="Liu Y."/>
            <person name="Wang X."/>
            <person name="Xiang C."/>
            <person name="Varshney R.K."/>
            <person name="Ding H."/>
            <person name="Gao S."/>
            <person name="Zong X."/>
        </authorList>
    </citation>
    <scope>NUCLEOTIDE SEQUENCE [LARGE SCALE GENOMIC DNA]</scope>
    <source>
        <strain evidence="3 4">cv. Zhongwan 6</strain>
    </source>
</reference>
<gene>
    <name evidence="3" type="ORF">KIW84_066506</name>
</gene>
<keyword evidence="4" id="KW-1185">Reference proteome</keyword>
<name>A0A9D4WFY1_PEA</name>
<protein>
    <submittedName>
        <fullName evidence="3">Callose synthase 9, variant 3</fullName>
    </submittedName>
</protein>
<evidence type="ECO:0000313" key="3">
    <source>
        <dbReference type="EMBL" id="KAI5402059.1"/>
    </source>
</evidence>
<sequence length="115" mass="13571">MSRVEELWEQLVHAALRRERTDDEIAENVTSKSIEIDEILRVADEVQDGDPTVSRILCEDAYSLSHQLDSNSDGVLQFKPVIMSVMKKNKKEEKRRIWCEYIKQKCLWMHLRTTH</sequence>
<dbReference type="Proteomes" id="UP001058974">
    <property type="component" value="Chromosome 6"/>
</dbReference>
<proteinExistence type="predicted"/>
<evidence type="ECO:0000256" key="2">
    <source>
        <dbReference type="ARBA" id="ARBA00023136"/>
    </source>
</evidence>
<keyword evidence="2" id="KW-0472">Membrane</keyword>
<dbReference type="InterPro" id="IPR023175">
    <property type="entry name" value="Vta1/CALS_N_sf"/>
</dbReference>
<dbReference type="AlphaFoldDB" id="A0A9D4WFY1"/>
<organism evidence="3 4">
    <name type="scientific">Pisum sativum</name>
    <name type="common">Garden pea</name>
    <name type="synonym">Lathyrus oleraceus</name>
    <dbReference type="NCBI Taxonomy" id="3888"/>
    <lineage>
        <taxon>Eukaryota</taxon>
        <taxon>Viridiplantae</taxon>
        <taxon>Streptophyta</taxon>
        <taxon>Embryophyta</taxon>
        <taxon>Tracheophyta</taxon>
        <taxon>Spermatophyta</taxon>
        <taxon>Magnoliopsida</taxon>
        <taxon>eudicotyledons</taxon>
        <taxon>Gunneridae</taxon>
        <taxon>Pentapetalae</taxon>
        <taxon>rosids</taxon>
        <taxon>fabids</taxon>
        <taxon>Fabales</taxon>
        <taxon>Fabaceae</taxon>
        <taxon>Papilionoideae</taxon>
        <taxon>50 kb inversion clade</taxon>
        <taxon>NPAAA clade</taxon>
        <taxon>Hologalegina</taxon>
        <taxon>IRL clade</taxon>
        <taxon>Fabeae</taxon>
        <taxon>Lathyrus</taxon>
    </lineage>
</organism>
<dbReference type="Gene3D" id="1.25.40.270">
    <property type="entry name" value="Vacuolar protein sorting-associated protein vta1"/>
    <property type="match status" value="1"/>
</dbReference>
<accession>A0A9D4WFY1</accession>
<evidence type="ECO:0000256" key="1">
    <source>
        <dbReference type="ARBA" id="ARBA00004308"/>
    </source>
</evidence>
<dbReference type="GO" id="GO:0012505">
    <property type="term" value="C:endomembrane system"/>
    <property type="evidence" value="ECO:0007669"/>
    <property type="project" value="UniProtKB-SubCell"/>
</dbReference>
<dbReference type="EMBL" id="JAMSHJ010000006">
    <property type="protein sequence ID" value="KAI5402059.1"/>
    <property type="molecule type" value="Genomic_DNA"/>
</dbReference>
<evidence type="ECO:0000313" key="4">
    <source>
        <dbReference type="Proteomes" id="UP001058974"/>
    </source>
</evidence>